<keyword evidence="3" id="KW-1185">Reference proteome</keyword>
<accession>A0A0D8BB60</accession>
<feature type="compositionally biased region" description="Low complexity" evidence="1">
    <location>
        <begin position="126"/>
        <end position="144"/>
    </location>
</feature>
<dbReference type="EMBL" id="JYFN01000036">
    <property type="protein sequence ID" value="KJE21503.1"/>
    <property type="molecule type" value="Genomic_DNA"/>
</dbReference>
<gene>
    <name evidence="2" type="ORF">FF36_04191</name>
</gene>
<dbReference type="Proteomes" id="UP000032545">
    <property type="component" value="Unassembled WGS sequence"/>
</dbReference>
<dbReference type="PATRIC" id="fig|1502723.3.peg.3905"/>
<reference evidence="3" key="1">
    <citation type="submission" date="2015-02" db="EMBL/GenBank/DDBJ databases">
        <title>Draft Genome of Frankia sp. CpI1-S.</title>
        <authorList>
            <person name="Oshone R.T."/>
            <person name="Ngom M."/>
            <person name="Ghodhbane-Gtari F."/>
            <person name="Gtari M."/>
            <person name="Morris K."/>
            <person name="Thomas K."/>
            <person name="Sen A."/>
            <person name="Tisa L.S."/>
        </authorList>
    </citation>
    <scope>NUCLEOTIDE SEQUENCE [LARGE SCALE GENOMIC DNA]</scope>
    <source>
        <strain evidence="3">CpI1-S</strain>
    </source>
</reference>
<dbReference type="NCBIfam" id="TIGR03917">
    <property type="entry name" value="Frankia_40_dom"/>
    <property type="match status" value="1"/>
</dbReference>
<reference evidence="2 3" key="2">
    <citation type="journal article" date="2016" name="Genome Announc.">
        <title>Permanent Draft Genome Sequences for Two Variants of Frankia sp. Strain CpI1, the First Frankia Strain Isolated from Root Nodules of Comptonia peregrina.</title>
        <authorList>
            <person name="Oshone R."/>
            <person name="Hurst S.G.IV."/>
            <person name="Abebe-Akele F."/>
            <person name="Simpson S."/>
            <person name="Morris K."/>
            <person name="Thomas W.K."/>
            <person name="Tisa L.S."/>
        </authorList>
    </citation>
    <scope>NUCLEOTIDE SEQUENCE [LARGE SCALE GENOMIC DNA]</scope>
    <source>
        <strain evidence="3">CpI1-S</strain>
    </source>
</reference>
<comment type="caution">
    <text evidence="2">The sequence shown here is derived from an EMBL/GenBank/DDBJ whole genome shotgun (WGS) entry which is preliminary data.</text>
</comment>
<dbReference type="RefSeq" id="WP_242419289.1">
    <property type="nucleotide sequence ID" value="NZ_JYFN01000036.1"/>
</dbReference>
<evidence type="ECO:0000313" key="2">
    <source>
        <dbReference type="EMBL" id="KJE21503.1"/>
    </source>
</evidence>
<protein>
    <submittedName>
        <fullName evidence="2">Uncharacterized protein</fullName>
    </submittedName>
</protein>
<proteinExistence type="predicted"/>
<feature type="region of interest" description="Disordered" evidence="1">
    <location>
        <begin position="121"/>
        <end position="144"/>
    </location>
</feature>
<sequence length="144" mass="15333">MPRPAVAMLPWGEGEWALVVQPGSDSADLFRAMADMPSGLEFATAYGDVDLVMVYRMRHPEMLSRRDLLTLHGSVLPMPDAVPDRARWMTSGEQEAYKAGYAEALTTVRLFLSRLAGVGPEPGAGDASPVSSDSAASSDVVPPG</sequence>
<evidence type="ECO:0000256" key="1">
    <source>
        <dbReference type="SAM" id="MobiDB-lite"/>
    </source>
</evidence>
<dbReference type="AlphaFoldDB" id="A0A0D8BB60"/>
<organism evidence="2 3">
    <name type="scientific">Frankia torreyi</name>
    <dbReference type="NCBI Taxonomy" id="1856"/>
    <lineage>
        <taxon>Bacteria</taxon>
        <taxon>Bacillati</taxon>
        <taxon>Actinomycetota</taxon>
        <taxon>Actinomycetes</taxon>
        <taxon>Frankiales</taxon>
        <taxon>Frankiaceae</taxon>
        <taxon>Frankia</taxon>
    </lineage>
</organism>
<name>A0A0D8BB60_9ACTN</name>
<evidence type="ECO:0000313" key="3">
    <source>
        <dbReference type="Proteomes" id="UP000032545"/>
    </source>
</evidence>
<dbReference type="InterPro" id="IPR023817">
    <property type="entry name" value="Frankia_40_dom"/>
</dbReference>